<dbReference type="GO" id="GO:0043022">
    <property type="term" value="F:ribosome binding"/>
    <property type="evidence" value="ECO:0007669"/>
    <property type="project" value="InterPro"/>
</dbReference>
<reference evidence="7" key="1">
    <citation type="submission" date="2018-06" db="EMBL/GenBank/DDBJ databases">
        <authorList>
            <person name="Zhirakovskaya E."/>
        </authorList>
    </citation>
    <scope>NUCLEOTIDE SEQUENCE</scope>
</reference>
<keyword evidence="3" id="KW-0698">rRNA processing</keyword>
<evidence type="ECO:0000259" key="6">
    <source>
        <dbReference type="Pfam" id="PF24986"/>
    </source>
</evidence>
<dbReference type="InterPro" id="IPR011961">
    <property type="entry name" value="RimM"/>
</dbReference>
<keyword evidence="2" id="KW-0690">Ribosome biogenesis</keyword>
<sequence length="152" mass="17427">MRGWVRVYSSTQPRENIVTYKPWYLRRDQGDWQETSLEEGRAHGKGVVARLVDCTDRDQAQQLIGVEIGIRSDQLPALSPGVYYWKDLIGLQVMNTQGDDFGQVDNLLETGANDVLVVKGDRERLIPFVMKQVIVEVDLEQGRICVDWDKDF</sequence>
<organism evidence="7">
    <name type="scientific">hydrothermal vent metagenome</name>
    <dbReference type="NCBI Taxonomy" id="652676"/>
    <lineage>
        <taxon>unclassified sequences</taxon>
        <taxon>metagenomes</taxon>
        <taxon>ecological metagenomes</taxon>
    </lineage>
</organism>
<dbReference type="PANTHER" id="PTHR33692">
    <property type="entry name" value="RIBOSOME MATURATION FACTOR RIMM"/>
    <property type="match status" value="1"/>
</dbReference>
<dbReference type="NCBIfam" id="TIGR02273">
    <property type="entry name" value="16S_RimM"/>
    <property type="match status" value="1"/>
</dbReference>
<dbReference type="AlphaFoldDB" id="A0A3B0YK44"/>
<evidence type="ECO:0000256" key="3">
    <source>
        <dbReference type="ARBA" id="ARBA00022552"/>
    </source>
</evidence>
<dbReference type="InterPro" id="IPR002676">
    <property type="entry name" value="RimM_N"/>
</dbReference>
<name>A0A3B0YK44_9ZZZZ</name>
<dbReference type="Gene3D" id="2.30.30.240">
    <property type="entry name" value="PRC-barrel domain"/>
    <property type="match status" value="1"/>
</dbReference>
<proteinExistence type="inferred from homology"/>
<dbReference type="PANTHER" id="PTHR33692:SF1">
    <property type="entry name" value="RIBOSOME MATURATION FACTOR RIMM"/>
    <property type="match status" value="1"/>
</dbReference>
<evidence type="ECO:0000256" key="2">
    <source>
        <dbReference type="ARBA" id="ARBA00022517"/>
    </source>
</evidence>
<keyword evidence="4" id="KW-0143">Chaperone</keyword>
<dbReference type="GO" id="GO:0006364">
    <property type="term" value="P:rRNA processing"/>
    <property type="evidence" value="ECO:0007669"/>
    <property type="project" value="UniProtKB-KW"/>
</dbReference>
<evidence type="ECO:0000256" key="1">
    <source>
        <dbReference type="ARBA" id="ARBA00022490"/>
    </source>
</evidence>
<feature type="domain" description="Ribosome maturation factor RimM PRC barrel" evidence="6">
    <location>
        <begin position="85"/>
        <end position="151"/>
    </location>
</feature>
<gene>
    <name evidence="7" type="ORF">MNBD_GAMMA14-1472</name>
</gene>
<dbReference type="Gene3D" id="2.40.30.60">
    <property type="entry name" value="RimM"/>
    <property type="match status" value="1"/>
</dbReference>
<keyword evidence="1" id="KW-0963">Cytoplasm</keyword>
<dbReference type="GO" id="GO:0005840">
    <property type="term" value="C:ribosome"/>
    <property type="evidence" value="ECO:0007669"/>
    <property type="project" value="InterPro"/>
</dbReference>
<dbReference type="HAMAP" id="MF_00014">
    <property type="entry name" value="Ribosome_mat_RimM"/>
    <property type="match status" value="1"/>
</dbReference>
<dbReference type="Pfam" id="PF24986">
    <property type="entry name" value="PRC_RimM"/>
    <property type="match status" value="1"/>
</dbReference>
<dbReference type="InterPro" id="IPR009000">
    <property type="entry name" value="Transl_B-barrel_sf"/>
</dbReference>
<evidence type="ECO:0000259" key="5">
    <source>
        <dbReference type="Pfam" id="PF01782"/>
    </source>
</evidence>
<dbReference type="InterPro" id="IPR036976">
    <property type="entry name" value="RimM_N_sf"/>
</dbReference>
<accession>A0A3B0YK44</accession>
<dbReference type="SUPFAM" id="SSF50447">
    <property type="entry name" value="Translation proteins"/>
    <property type="match status" value="1"/>
</dbReference>
<feature type="domain" description="RimM N-terminal" evidence="5">
    <location>
        <begin position="2"/>
        <end position="73"/>
    </location>
</feature>
<protein>
    <submittedName>
        <fullName evidence="7">16S rRNA processing protein RimM</fullName>
    </submittedName>
</protein>
<dbReference type="SUPFAM" id="SSF50346">
    <property type="entry name" value="PRC-barrel domain"/>
    <property type="match status" value="1"/>
</dbReference>
<evidence type="ECO:0000256" key="4">
    <source>
        <dbReference type="ARBA" id="ARBA00023186"/>
    </source>
</evidence>
<dbReference type="InterPro" id="IPR011033">
    <property type="entry name" value="PRC_barrel-like_sf"/>
</dbReference>
<dbReference type="InterPro" id="IPR056792">
    <property type="entry name" value="PRC_RimM"/>
</dbReference>
<dbReference type="EMBL" id="UOFM01000390">
    <property type="protein sequence ID" value="VAW81275.1"/>
    <property type="molecule type" value="Genomic_DNA"/>
</dbReference>
<dbReference type="Pfam" id="PF01782">
    <property type="entry name" value="RimM"/>
    <property type="match status" value="1"/>
</dbReference>
<evidence type="ECO:0000313" key="7">
    <source>
        <dbReference type="EMBL" id="VAW81275.1"/>
    </source>
</evidence>